<dbReference type="InterPro" id="IPR025518">
    <property type="entry name" value="DUF4406"/>
</dbReference>
<dbReference type="EMBL" id="MT143543">
    <property type="protein sequence ID" value="QJA97992.1"/>
    <property type="molecule type" value="Genomic_DNA"/>
</dbReference>
<sequence length="128" mass="15015">MGEDMPVEVLPEMTVVWPKDWDIRPKQKVVYVAGPFRAKTQWEIEQNVRRAEKASLRLWKAGYVVICPHTMTRYYQNELPDRVWLDGGLELLRRADAIYLLDGWTFSEGSLEEYNLAKELGLVIMEEK</sequence>
<dbReference type="AlphaFoldDB" id="A0A6M3LWP5"/>
<protein>
    <recommendedName>
        <fullName evidence="2">DUF4406 domain-containing protein</fullName>
    </recommendedName>
</protein>
<accession>A0A6M3LWP5</accession>
<dbReference type="SUPFAM" id="SSF52309">
    <property type="entry name" value="N-(deoxy)ribosyltransferase-like"/>
    <property type="match status" value="1"/>
</dbReference>
<gene>
    <name evidence="1" type="ORF">MM415B05780_0005</name>
</gene>
<evidence type="ECO:0008006" key="2">
    <source>
        <dbReference type="Google" id="ProtNLM"/>
    </source>
</evidence>
<reference evidence="1" key="1">
    <citation type="submission" date="2020-03" db="EMBL/GenBank/DDBJ databases">
        <title>The deep terrestrial virosphere.</title>
        <authorList>
            <person name="Holmfeldt K."/>
            <person name="Nilsson E."/>
            <person name="Simone D."/>
            <person name="Lopez-Fernandez M."/>
            <person name="Wu X."/>
            <person name="de Brujin I."/>
            <person name="Lundin D."/>
            <person name="Andersson A."/>
            <person name="Bertilsson S."/>
            <person name="Dopson M."/>
        </authorList>
    </citation>
    <scope>NUCLEOTIDE SEQUENCE</scope>
    <source>
        <strain evidence="1">MM415B05780</strain>
    </source>
</reference>
<dbReference type="Pfam" id="PF14359">
    <property type="entry name" value="DUF4406"/>
    <property type="match status" value="1"/>
</dbReference>
<proteinExistence type="predicted"/>
<dbReference type="Gene3D" id="3.40.50.10400">
    <property type="entry name" value="Hypothetical protein PA1492"/>
    <property type="match status" value="1"/>
</dbReference>
<organism evidence="1">
    <name type="scientific">viral metagenome</name>
    <dbReference type="NCBI Taxonomy" id="1070528"/>
    <lineage>
        <taxon>unclassified sequences</taxon>
        <taxon>metagenomes</taxon>
        <taxon>organismal metagenomes</taxon>
    </lineage>
</organism>
<evidence type="ECO:0000313" key="1">
    <source>
        <dbReference type="EMBL" id="QJA97992.1"/>
    </source>
</evidence>
<name>A0A6M3LWP5_9ZZZZ</name>